<reference evidence="1 2" key="1">
    <citation type="journal article" date="2019" name="Sci. Rep.">
        <title>Nanopore sequencing improves the draft genome of the human pathogenic amoeba Naegleria fowleri.</title>
        <authorList>
            <person name="Liechti N."/>
            <person name="Schurch N."/>
            <person name="Bruggmann R."/>
            <person name="Wittwer M."/>
        </authorList>
    </citation>
    <scope>NUCLEOTIDE SEQUENCE [LARGE SCALE GENOMIC DNA]</scope>
    <source>
        <strain evidence="1 2">ATCC 30894</strain>
    </source>
</reference>
<gene>
    <name evidence="1" type="ORF">FDP41_010504</name>
</gene>
<keyword evidence="2" id="KW-1185">Reference proteome</keyword>
<name>A0A6A5CDR0_NAEFO</name>
<dbReference type="OMA" id="MAENCED"/>
<comment type="caution">
    <text evidence="1">The sequence shown here is derived from an EMBL/GenBank/DDBJ whole genome shotgun (WGS) entry which is preliminary data.</text>
</comment>
<dbReference type="Pfam" id="PF14953">
    <property type="entry name" value="DUF4504"/>
    <property type="match status" value="1"/>
</dbReference>
<dbReference type="OrthoDB" id="10365471at2759"/>
<dbReference type="VEuPathDB" id="AmoebaDB:NF0081010"/>
<dbReference type="GeneID" id="68117719"/>
<dbReference type="EMBL" id="VFQX01000006">
    <property type="protein sequence ID" value="KAF0983439.1"/>
    <property type="molecule type" value="Genomic_DNA"/>
</dbReference>
<dbReference type="VEuPathDB" id="AmoebaDB:NfTy_012660"/>
<dbReference type="InterPro" id="IPR027850">
    <property type="entry name" value="DUF4504"/>
</dbReference>
<evidence type="ECO:0000313" key="1">
    <source>
        <dbReference type="EMBL" id="KAF0983439.1"/>
    </source>
</evidence>
<organism evidence="1 2">
    <name type="scientific">Naegleria fowleri</name>
    <name type="common">Brain eating amoeba</name>
    <dbReference type="NCBI Taxonomy" id="5763"/>
    <lineage>
        <taxon>Eukaryota</taxon>
        <taxon>Discoba</taxon>
        <taxon>Heterolobosea</taxon>
        <taxon>Tetramitia</taxon>
        <taxon>Eutetramitia</taxon>
        <taxon>Vahlkampfiidae</taxon>
        <taxon>Naegleria</taxon>
    </lineage>
</organism>
<dbReference type="AlphaFoldDB" id="A0A6A5CDR0"/>
<dbReference type="RefSeq" id="XP_044568152.1">
    <property type="nucleotide sequence ID" value="XM_044700810.1"/>
</dbReference>
<proteinExistence type="predicted"/>
<accession>A0A6A5CDR0</accession>
<evidence type="ECO:0000313" key="2">
    <source>
        <dbReference type="Proteomes" id="UP000444721"/>
    </source>
</evidence>
<protein>
    <submittedName>
        <fullName evidence="1">Uncharacterized protein</fullName>
    </submittedName>
</protein>
<sequence length="364" mass="42346">MKQSETMMHVQHQSEQTFVEFLSCLYKATQRQSSMKATTIQLSKSFLLHQIQNSHVFKQLFRSNSSSVSQHSSLRLIYDLYHLSVGLRQCVLLDYVMIAKEEKLCQLLFDFSKEWTRATRLKLMKIEFVTLLGGNWEEMIFTYLINENQLRNRAKQIINAQESSARLTIRDRLFVNIDILEAEPRSIPCLLEESSHRLNDIDAFAKQLFKEIDLRMMAENCEDLQVPIINLKFLKESFENGTLSYIPFDATLMNALLLNYPIILFYGSRFNTSSDSNKMNFVANHCLNNLNLQRYSLFSSLLVDGPFILQFVIPSELYEEHRSVFDSCIVAWLENVKSSVNSTSEERNGLYLKIESLNHDNIVL</sequence>
<dbReference type="VEuPathDB" id="AmoebaDB:FDP41_010504"/>
<dbReference type="Proteomes" id="UP000444721">
    <property type="component" value="Unassembled WGS sequence"/>
</dbReference>